<dbReference type="Gene3D" id="3.40.50.300">
    <property type="entry name" value="P-loop containing nucleotide triphosphate hydrolases"/>
    <property type="match status" value="1"/>
</dbReference>
<organism evidence="2 3">
    <name type="scientific">Candidatus Clostridium helianthi</name>
    <dbReference type="NCBI Taxonomy" id="3381660"/>
    <lineage>
        <taxon>Bacteria</taxon>
        <taxon>Bacillati</taxon>
        <taxon>Bacillota</taxon>
        <taxon>Clostridia</taxon>
        <taxon>Eubacteriales</taxon>
        <taxon>Clostridiaceae</taxon>
        <taxon>Clostridium</taxon>
    </lineage>
</organism>
<feature type="domain" description="AAA" evidence="1">
    <location>
        <begin position="3"/>
        <end position="174"/>
    </location>
</feature>
<dbReference type="Proteomes" id="UP001623600">
    <property type="component" value="Unassembled WGS sequence"/>
</dbReference>
<dbReference type="InterPro" id="IPR025669">
    <property type="entry name" value="AAA_dom"/>
</dbReference>
<dbReference type="PANTHER" id="PTHR13696">
    <property type="entry name" value="P-LOOP CONTAINING NUCLEOSIDE TRIPHOSPHATE HYDROLASE"/>
    <property type="match status" value="1"/>
</dbReference>
<evidence type="ECO:0000313" key="3">
    <source>
        <dbReference type="Proteomes" id="UP001623600"/>
    </source>
</evidence>
<dbReference type="SUPFAM" id="SSF52540">
    <property type="entry name" value="P-loop containing nucleoside triphosphate hydrolases"/>
    <property type="match status" value="1"/>
</dbReference>
<comment type="caution">
    <text evidence="2">The sequence shown here is derived from an EMBL/GenBank/DDBJ whole genome shotgun (WGS) entry which is preliminary data.</text>
</comment>
<dbReference type="RefSeq" id="WP_406760704.1">
    <property type="nucleotide sequence ID" value="NZ_JBJIAB010000005.1"/>
</dbReference>
<accession>A0ABW8S136</accession>
<dbReference type="CDD" id="cd02042">
    <property type="entry name" value="ParAB_family"/>
    <property type="match status" value="1"/>
</dbReference>
<reference evidence="2 3" key="1">
    <citation type="submission" date="2024-11" db="EMBL/GenBank/DDBJ databases">
        <authorList>
            <person name="Heng Y.C."/>
            <person name="Lim A.C.H."/>
            <person name="Lee J.K.Y."/>
            <person name="Kittelmann S."/>
        </authorList>
    </citation>
    <scope>NUCLEOTIDE SEQUENCE [LARGE SCALE GENOMIC DNA]</scope>
    <source>
        <strain evidence="2 3">WILCCON 0112</strain>
    </source>
</reference>
<name>A0ABW8S136_9CLOT</name>
<proteinExistence type="predicted"/>
<protein>
    <submittedName>
        <fullName evidence="2">ParA family protein</fullName>
    </submittedName>
</protein>
<gene>
    <name evidence="2" type="ORF">ACJDTP_05540</name>
</gene>
<dbReference type="InterPro" id="IPR050678">
    <property type="entry name" value="DNA_Partitioning_ATPase"/>
</dbReference>
<evidence type="ECO:0000259" key="1">
    <source>
        <dbReference type="Pfam" id="PF13614"/>
    </source>
</evidence>
<dbReference type="PANTHER" id="PTHR13696:SF99">
    <property type="entry name" value="COBYRINIC ACID AC-DIAMIDE SYNTHASE"/>
    <property type="match status" value="1"/>
</dbReference>
<evidence type="ECO:0000313" key="2">
    <source>
        <dbReference type="EMBL" id="MFL0164533.1"/>
    </source>
</evidence>
<dbReference type="Pfam" id="PF13614">
    <property type="entry name" value="AAA_31"/>
    <property type="match status" value="1"/>
</dbReference>
<dbReference type="InterPro" id="IPR027417">
    <property type="entry name" value="P-loop_NTPase"/>
</dbReference>
<keyword evidence="3" id="KW-1185">Reference proteome</keyword>
<dbReference type="EMBL" id="JBJIAB010000005">
    <property type="protein sequence ID" value="MFL0164533.1"/>
    <property type="molecule type" value="Genomic_DNA"/>
</dbReference>
<sequence>MSMKVISIINLKGGVGKTISSVNIAHILSTIHNKKVLIVDNDKQGNTSRLFGVKDATKSIADIMVESCINVKTVIKPTIYNDLDIIPANMDLLEANLAVITDDEIEGKASILKNALDQVKNEYDYCIIDNPPDINLSVINALVASNDVLIPIRIDQFALDGMKDLIEQINNVETARLKGCFITQFSKNKMNLSKLEELRKSSNYPILNTVIRRTVKVEESTFENLPLLEFSKRCNASRDYVALVEECLKL</sequence>